<evidence type="ECO:0000256" key="4">
    <source>
        <dbReference type="SAM" id="MobiDB-lite"/>
    </source>
</evidence>
<feature type="repeat" description="TPR" evidence="3">
    <location>
        <begin position="175"/>
        <end position="208"/>
    </location>
</feature>
<evidence type="ECO:0000313" key="6">
    <source>
        <dbReference type="Proteomes" id="UP000199245"/>
    </source>
</evidence>
<dbReference type="InterPro" id="IPR011990">
    <property type="entry name" value="TPR-like_helical_dom_sf"/>
</dbReference>
<dbReference type="Proteomes" id="UP000199245">
    <property type="component" value="Unassembled WGS sequence"/>
</dbReference>
<evidence type="ECO:0000256" key="2">
    <source>
        <dbReference type="ARBA" id="ARBA00022803"/>
    </source>
</evidence>
<reference evidence="5 6" key="1">
    <citation type="submission" date="2016-10" db="EMBL/GenBank/DDBJ databases">
        <authorList>
            <person name="de Groot N.N."/>
        </authorList>
    </citation>
    <scope>NUCLEOTIDE SEQUENCE [LARGE SCALE GENOMIC DNA]</scope>
    <source>
        <strain evidence="5 6">R5</strain>
    </source>
</reference>
<dbReference type="Gene3D" id="1.25.40.10">
    <property type="entry name" value="Tetratricopeptide repeat domain"/>
    <property type="match status" value="2"/>
</dbReference>
<keyword evidence="2 3" id="KW-0802">TPR repeat</keyword>
<evidence type="ECO:0000256" key="3">
    <source>
        <dbReference type="PROSITE-ProRule" id="PRU00339"/>
    </source>
</evidence>
<evidence type="ECO:0000313" key="5">
    <source>
        <dbReference type="EMBL" id="SDC73193.1"/>
    </source>
</evidence>
<evidence type="ECO:0000256" key="1">
    <source>
        <dbReference type="ARBA" id="ARBA00022737"/>
    </source>
</evidence>
<dbReference type="RefSeq" id="WP_092080795.1">
    <property type="nucleotide sequence ID" value="NZ_FMZW01000004.1"/>
</dbReference>
<feature type="repeat" description="TPR" evidence="3">
    <location>
        <begin position="141"/>
        <end position="174"/>
    </location>
</feature>
<accession>A0A1G6NZ29</accession>
<dbReference type="InterPro" id="IPR050498">
    <property type="entry name" value="Ycf3"/>
</dbReference>
<feature type="compositionally biased region" description="Low complexity" evidence="4">
    <location>
        <begin position="53"/>
        <end position="67"/>
    </location>
</feature>
<dbReference type="EMBL" id="FMZW01000004">
    <property type="protein sequence ID" value="SDC73193.1"/>
    <property type="molecule type" value="Genomic_DNA"/>
</dbReference>
<dbReference type="InterPro" id="IPR019734">
    <property type="entry name" value="TPR_rpt"/>
</dbReference>
<dbReference type="Pfam" id="PF13432">
    <property type="entry name" value="TPR_16"/>
    <property type="match status" value="2"/>
</dbReference>
<protein>
    <submittedName>
        <fullName evidence="5">Tetratricopeptide repeat-containing protein</fullName>
    </submittedName>
</protein>
<sequence length="220" mass="23017">MTADPVSRPLFPGPAHRRCAPHLVIIAVLLGLPLGGCSFDLGSWGSSDDKPKPAATADKPAADTITPQDVNSAKDHTTRAQVLARSGKLDEAMAEFEQALAADPYNIQALYGRALIYQGRGQHQQAIDDFTAASGLSPQRAEPLVGRATSYLALDKAKQAASDLDEAVQADPGNVAAWSTRGQAYERLGDKAKAAASYNRALALRPGDGNARSGLARTGG</sequence>
<name>A0A1G6NZ29_9BRAD</name>
<dbReference type="PANTHER" id="PTHR44858:SF1">
    <property type="entry name" value="UDP-N-ACETYLGLUCOSAMINE--PEPTIDE N-ACETYLGLUCOSAMINYLTRANSFERASE SPINDLY-RELATED"/>
    <property type="match status" value="1"/>
</dbReference>
<dbReference type="PANTHER" id="PTHR44858">
    <property type="entry name" value="TETRATRICOPEPTIDE REPEAT PROTEIN 6"/>
    <property type="match status" value="1"/>
</dbReference>
<feature type="repeat" description="TPR" evidence="3">
    <location>
        <begin position="107"/>
        <end position="140"/>
    </location>
</feature>
<dbReference type="SMART" id="SM00028">
    <property type="entry name" value="TPR"/>
    <property type="match status" value="4"/>
</dbReference>
<dbReference type="AlphaFoldDB" id="A0A1G6NZ29"/>
<dbReference type="PROSITE" id="PS50005">
    <property type="entry name" value="TPR"/>
    <property type="match status" value="4"/>
</dbReference>
<proteinExistence type="predicted"/>
<keyword evidence="1" id="KW-0677">Repeat</keyword>
<organism evidence="5 6">
    <name type="scientific">Bradyrhizobium brasilense</name>
    <dbReference type="NCBI Taxonomy" id="1419277"/>
    <lineage>
        <taxon>Bacteria</taxon>
        <taxon>Pseudomonadati</taxon>
        <taxon>Pseudomonadota</taxon>
        <taxon>Alphaproteobacteria</taxon>
        <taxon>Hyphomicrobiales</taxon>
        <taxon>Nitrobacteraceae</taxon>
        <taxon>Bradyrhizobium</taxon>
    </lineage>
</organism>
<feature type="repeat" description="TPR" evidence="3">
    <location>
        <begin position="73"/>
        <end position="106"/>
    </location>
</feature>
<feature type="region of interest" description="Disordered" evidence="4">
    <location>
        <begin position="47"/>
        <end position="77"/>
    </location>
</feature>
<dbReference type="SUPFAM" id="SSF48452">
    <property type="entry name" value="TPR-like"/>
    <property type="match status" value="1"/>
</dbReference>
<gene>
    <name evidence="5" type="ORF">SAMN05216337_1004310</name>
</gene>